<evidence type="ECO:0000313" key="2">
    <source>
        <dbReference type="EMBL" id="KAJ4859596.1"/>
    </source>
</evidence>
<accession>A0A9W9E9E5</accession>
<dbReference type="EMBL" id="JAOPEN010000003">
    <property type="protein sequence ID" value="KAJ4859596.1"/>
    <property type="molecule type" value="Genomic_DNA"/>
</dbReference>
<sequence length="805" mass="89791">MGIGYRPWRSLSPSKHSDLQAQHRSRTTAEPSRAQSVPAQPLFASQFSRGPSPWPRPQAKAQTRHCFLAPEQPSKPSQGPLPEKLGDESERLDAGSQKNQSKPKPLDRDWRYRCSAGQKTASPETHTGLFWTSISYIDRVDRDRAIVFLLFNFFVLDVDCRYTPPNTTTDLTPRCSVLAQDQLTNKATRPSISPDLDYPVLPACYRCCYDIQYQLRLRQPTPTSTSPLWEGGMSPQIRDLLLPQLAQDRKSGAMDEGVSLEACDLSYVYYTTNSSSSDVASPLTPTFSNRGVPLRYSSSTSSLELPQITPQEGPASPVAQHATASKSSIRQLPDVQEEPLEREEELEEEEESDDDLSDNLGMYCLCDQACEHTNTSQELLHGEMAGELDIDYDLGFLSDSDFSGDSQYPKKKRIMSGESTFTAITSRLGNRFPSIARWKSQRKANSITGLMTSPTTERSMENVLSGAASSRSSSMSSPTRQFPVLLDDSPMPPPAMPFYETYESTDSLDMHSGEFSREERSGIERDRAMATTPLLPPLMTDPLGKPPQPSPLQSPSIAPSSAATEVHSPRVVPTPRQSLGSKPSMSSLRHVSVMTELPLPLPPSILQDQDEWSDRLGHANFTITPMPYGVDELTAESVTKFCDDWDAARVAYTKHLVRTGEHYGQTSKTYGMTEAKWAEIERKWKGFYTDIVRRTQPMTTASVMSRSRSRGRGRGRSESANPSSKAQSQNRHDDIYAAMQWRGRRGCLPSAVPQMLEALDAEGKFPGRGDEDIVGPMQRDAYMVRARSEEKTPRFWKNLAEKLRL</sequence>
<dbReference type="AlphaFoldDB" id="A0A9W9E9E5"/>
<feature type="compositionally biased region" description="Polar residues" evidence="1">
    <location>
        <begin position="575"/>
        <end position="585"/>
    </location>
</feature>
<protein>
    <recommendedName>
        <fullName evidence="4">Only prolin and serin are matching in the corresponding protein</fullName>
    </recommendedName>
</protein>
<evidence type="ECO:0000256" key="1">
    <source>
        <dbReference type="SAM" id="MobiDB-lite"/>
    </source>
</evidence>
<feature type="compositionally biased region" description="Polar residues" evidence="1">
    <location>
        <begin position="11"/>
        <end position="49"/>
    </location>
</feature>
<feature type="region of interest" description="Disordered" evidence="1">
    <location>
        <begin position="446"/>
        <end position="490"/>
    </location>
</feature>
<feature type="region of interest" description="Disordered" evidence="1">
    <location>
        <begin position="698"/>
        <end position="732"/>
    </location>
</feature>
<keyword evidence="3" id="KW-1185">Reference proteome</keyword>
<evidence type="ECO:0000313" key="3">
    <source>
        <dbReference type="Proteomes" id="UP001140511"/>
    </source>
</evidence>
<feature type="compositionally biased region" description="Polar residues" evidence="1">
    <location>
        <begin position="718"/>
        <end position="729"/>
    </location>
</feature>
<feature type="compositionally biased region" description="Polar residues" evidence="1">
    <location>
        <begin position="296"/>
        <end position="310"/>
    </location>
</feature>
<dbReference type="Proteomes" id="UP001140511">
    <property type="component" value="Unassembled WGS sequence"/>
</dbReference>
<feature type="compositionally biased region" description="Polar residues" evidence="1">
    <location>
        <begin position="446"/>
        <end position="457"/>
    </location>
</feature>
<name>A0A9W9E9E5_9HYPO</name>
<proteinExistence type="predicted"/>
<evidence type="ECO:0008006" key="4">
    <source>
        <dbReference type="Google" id="ProtNLM"/>
    </source>
</evidence>
<dbReference type="RefSeq" id="XP_056028652.1">
    <property type="nucleotide sequence ID" value="XM_056171794.1"/>
</dbReference>
<gene>
    <name evidence="2" type="ORF">T069G_04584</name>
</gene>
<feature type="compositionally biased region" description="Basic and acidic residues" evidence="1">
    <location>
        <begin position="508"/>
        <end position="528"/>
    </location>
</feature>
<feature type="region of interest" description="Disordered" evidence="1">
    <location>
        <begin position="296"/>
        <end position="358"/>
    </location>
</feature>
<comment type="caution">
    <text evidence="2">The sequence shown here is derived from an EMBL/GenBank/DDBJ whole genome shotgun (WGS) entry which is preliminary data.</text>
</comment>
<reference evidence="2" key="1">
    <citation type="submission" date="2022-09" db="EMBL/GenBank/DDBJ databases">
        <title>Chromosome-level assembly of Trichoderma breve T069, a fungus used in development of biopesticide product.</title>
        <authorList>
            <person name="Lin R."/>
            <person name="Liu T."/>
        </authorList>
    </citation>
    <scope>NUCLEOTIDE SEQUENCE</scope>
    <source>
        <strain evidence="2">T069</strain>
    </source>
</reference>
<feature type="compositionally biased region" description="Low complexity" evidence="1">
    <location>
        <begin position="553"/>
        <end position="563"/>
    </location>
</feature>
<feature type="compositionally biased region" description="Acidic residues" evidence="1">
    <location>
        <begin position="335"/>
        <end position="357"/>
    </location>
</feature>
<dbReference type="GeneID" id="80866482"/>
<feature type="region of interest" description="Disordered" evidence="1">
    <location>
        <begin position="1"/>
        <end position="110"/>
    </location>
</feature>
<feature type="compositionally biased region" description="Low complexity" evidence="1">
    <location>
        <begin position="465"/>
        <end position="477"/>
    </location>
</feature>
<feature type="region of interest" description="Disordered" evidence="1">
    <location>
        <begin position="507"/>
        <end position="585"/>
    </location>
</feature>
<feature type="compositionally biased region" description="Basic and acidic residues" evidence="1">
    <location>
        <begin position="84"/>
        <end position="93"/>
    </location>
</feature>
<feature type="compositionally biased region" description="Low complexity" evidence="1">
    <location>
        <begin position="531"/>
        <end position="543"/>
    </location>
</feature>
<organism evidence="2 3">
    <name type="scientific">Trichoderma breve</name>
    <dbReference type="NCBI Taxonomy" id="2034170"/>
    <lineage>
        <taxon>Eukaryota</taxon>
        <taxon>Fungi</taxon>
        <taxon>Dikarya</taxon>
        <taxon>Ascomycota</taxon>
        <taxon>Pezizomycotina</taxon>
        <taxon>Sordariomycetes</taxon>
        <taxon>Hypocreomycetidae</taxon>
        <taxon>Hypocreales</taxon>
        <taxon>Hypocreaceae</taxon>
        <taxon>Trichoderma</taxon>
    </lineage>
</organism>